<proteinExistence type="predicted"/>
<evidence type="ECO:0000256" key="4">
    <source>
        <dbReference type="ARBA" id="ARBA00023014"/>
    </source>
</evidence>
<reference evidence="6" key="1">
    <citation type="submission" date="2022-02" db="EMBL/GenBank/DDBJ databases">
        <authorList>
            <person name="Leng L."/>
        </authorList>
    </citation>
    <scope>NUCLEOTIDE SEQUENCE</scope>
    <source>
        <strain evidence="6">JI</strain>
    </source>
</reference>
<dbReference type="Proteomes" id="UP001154312">
    <property type="component" value="Unassembled WGS sequence"/>
</dbReference>
<keyword evidence="7" id="KW-1185">Reference proteome</keyword>
<evidence type="ECO:0000256" key="2">
    <source>
        <dbReference type="ARBA" id="ARBA00022723"/>
    </source>
</evidence>
<dbReference type="EMBL" id="JAKOAV010000018">
    <property type="protein sequence ID" value="MDF9408745.1"/>
    <property type="molecule type" value="Genomic_DNA"/>
</dbReference>
<gene>
    <name evidence="6" type="ORF">L7E55_10325</name>
</gene>
<evidence type="ECO:0000313" key="6">
    <source>
        <dbReference type="EMBL" id="MDF9408745.1"/>
    </source>
</evidence>
<dbReference type="InterPro" id="IPR051805">
    <property type="entry name" value="Dehydratase_Activator_Redct"/>
</dbReference>
<protein>
    <submittedName>
        <fullName evidence="6">Acyl-CoA dehydratase activase</fullName>
    </submittedName>
</protein>
<keyword evidence="3" id="KW-0408">Iron</keyword>
<dbReference type="Pfam" id="PF01869">
    <property type="entry name" value="BcrAD_BadFG"/>
    <property type="match status" value="1"/>
</dbReference>
<keyword evidence="4" id="KW-0411">Iron-sulfur</keyword>
<evidence type="ECO:0000313" key="7">
    <source>
        <dbReference type="Proteomes" id="UP001154312"/>
    </source>
</evidence>
<feature type="domain" description="ATPase BadF/BadG/BcrA/BcrD type" evidence="5">
    <location>
        <begin position="23"/>
        <end position="281"/>
    </location>
</feature>
<evidence type="ECO:0000256" key="1">
    <source>
        <dbReference type="ARBA" id="ARBA00001966"/>
    </source>
</evidence>
<dbReference type="GO" id="GO:0051536">
    <property type="term" value="F:iron-sulfur cluster binding"/>
    <property type="evidence" value="ECO:0007669"/>
    <property type="project" value="UniProtKB-KW"/>
</dbReference>
<keyword evidence="2" id="KW-0479">Metal-binding</keyword>
<dbReference type="InterPro" id="IPR002731">
    <property type="entry name" value="ATPase_BadF"/>
</dbReference>
<dbReference type="SUPFAM" id="SSF53067">
    <property type="entry name" value="Actin-like ATPase domain"/>
    <property type="match status" value="1"/>
</dbReference>
<dbReference type="GO" id="GO:0046872">
    <property type="term" value="F:metal ion binding"/>
    <property type="evidence" value="ECO:0007669"/>
    <property type="project" value="UniProtKB-KW"/>
</dbReference>
<evidence type="ECO:0000259" key="5">
    <source>
        <dbReference type="Pfam" id="PF01869"/>
    </source>
</evidence>
<dbReference type="PANTHER" id="PTHR32329:SF2">
    <property type="entry name" value="BIFUNCTIONAL PROTEIN [INCLUDES 2-HYDROXYACYL-COA DEHYDRATASE (N-TER) AND ITS ACTIVATOR DOMAIN (C_TERM)"/>
    <property type="match status" value="1"/>
</dbReference>
<dbReference type="InterPro" id="IPR043129">
    <property type="entry name" value="ATPase_NBD"/>
</dbReference>
<evidence type="ECO:0000256" key="3">
    <source>
        <dbReference type="ARBA" id="ARBA00023004"/>
    </source>
</evidence>
<sequence length="339" mass="36521">MKYRLDEFIGGRPWKFTYDRPVIGLDLGSRASKGVLLTGKDIFVTLIATGLYMQETADELIEKLLVLANVQRSEIGFITSTGYGRIALSFNDIPFDVVTEISCHAMGAHALYPEARTIIDIGGQDSKAIKVDRTNGMVVEFAMNDKCAAGTGQFLEKAAVLLGITLDQMGTYALTSKSPAIISSQCVVFAESEVISLRAKGARVNDSEAVANIAAGIHYSAARRVSNLLGRIGTEPELIFTGGVSNNPGMRHALEELIGNSFIPTTFDMIYAGALGAAVYATQHAARGTAVSSASFDKQHTATTHINELIEQEQRAFIDKTDGRKKGRLFLRLYTAGSA</sequence>
<dbReference type="PANTHER" id="PTHR32329">
    <property type="entry name" value="BIFUNCTIONAL PROTEIN [INCLUDES 2-HYDROXYACYL-COA DEHYDRATASE (N-TER) AND ITS ACTIVATOR DOMAIN (C_TERM)-RELATED"/>
    <property type="match status" value="1"/>
</dbReference>
<organism evidence="6 7">
    <name type="scientific">Pelotomaculum isophthalicicum JI</name>
    <dbReference type="NCBI Taxonomy" id="947010"/>
    <lineage>
        <taxon>Bacteria</taxon>
        <taxon>Bacillati</taxon>
        <taxon>Bacillota</taxon>
        <taxon>Clostridia</taxon>
        <taxon>Eubacteriales</taxon>
        <taxon>Desulfotomaculaceae</taxon>
        <taxon>Pelotomaculum</taxon>
    </lineage>
</organism>
<accession>A0A9X4H2C8</accession>
<name>A0A9X4H2C8_9FIRM</name>
<dbReference type="InterPro" id="IPR008275">
    <property type="entry name" value="CoA_E_activase_dom"/>
</dbReference>
<dbReference type="NCBIfam" id="TIGR00241">
    <property type="entry name" value="CoA_E_activ"/>
    <property type="match status" value="1"/>
</dbReference>
<comment type="cofactor">
    <cofactor evidence="1">
        <name>[4Fe-4S] cluster</name>
        <dbReference type="ChEBI" id="CHEBI:49883"/>
    </cofactor>
</comment>
<dbReference type="Gene3D" id="3.30.420.40">
    <property type="match status" value="2"/>
</dbReference>
<dbReference type="CDD" id="cd24036">
    <property type="entry name" value="ASKHA_NBD_BcrAD_BadFG_HgdC_HadI"/>
    <property type="match status" value="1"/>
</dbReference>
<comment type="caution">
    <text evidence="6">The sequence shown here is derived from an EMBL/GenBank/DDBJ whole genome shotgun (WGS) entry which is preliminary data.</text>
</comment>
<dbReference type="RefSeq" id="WP_277444121.1">
    <property type="nucleotide sequence ID" value="NZ_JAKOAV010000018.1"/>
</dbReference>
<dbReference type="AlphaFoldDB" id="A0A9X4H2C8"/>